<dbReference type="InterPro" id="IPR008568">
    <property type="entry name" value="EMC3"/>
</dbReference>
<dbReference type="PANTHER" id="PTHR13116:SF11">
    <property type="entry name" value="ER MEMBRANE PROTEIN COMPLEX SUBUNIT 3"/>
    <property type="match status" value="1"/>
</dbReference>
<comment type="subunit">
    <text evidence="7">Component of the ER membrane protein complex (EMC).</text>
</comment>
<gene>
    <name evidence="10" type="primary">Nfu_g_1_015541</name>
    <name evidence="11" type="synonym">zgc:86609</name>
    <name evidence="9" type="ORF">G4P62_014860</name>
</gene>
<dbReference type="Ensembl" id="ENSNFUT00015052742.1">
    <property type="protein sequence ID" value="ENSNFUP00015050568.1"/>
    <property type="gene ID" value="ENSNFUG00015023743.1"/>
</dbReference>
<dbReference type="Pfam" id="PF01956">
    <property type="entry name" value="EMC3_TMCO1"/>
    <property type="match status" value="1"/>
</dbReference>
<dbReference type="GeneID" id="107391502"/>
<evidence type="ECO:0000256" key="1">
    <source>
        <dbReference type="ARBA" id="ARBA00004141"/>
    </source>
</evidence>
<evidence type="ECO:0000313" key="10">
    <source>
        <dbReference type="EMBL" id="SBP55201.1"/>
    </source>
</evidence>
<protein>
    <recommendedName>
        <fullName evidence="3 7">ER membrane protein complex subunit 3</fullName>
    </recommendedName>
</protein>
<reference evidence="10" key="2">
    <citation type="submission" date="2016-05" db="EMBL/GenBank/DDBJ databases">
        <authorList>
            <person name="Lavstsen T."/>
            <person name="Jespersen J.S."/>
        </authorList>
    </citation>
    <scope>NUCLEOTIDE SEQUENCE</scope>
    <source>
        <tissue evidence="10">Brain</tissue>
    </source>
</reference>
<dbReference type="Proteomes" id="UP000694548">
    <property type="component" value="Chromosome sgr15"/>
</dbReference>
<dbReference type="OMA" id="PNIRIWV"/>
<dbReference type="OrthoDB" id="6745403at2759"/>
<evidence type="ECO:0000256" key="5">
    <source>
        <dbReference type="ARBA" id="ARBA00022989"/>
    </source>
</evidence>
<keyword evidence="6 8" id="KW-0472">Membrane</keyword>
<dbReference type="EMBL" id="HADY01016716">
    <property type="protein sequence ID" value="SBP55201.1"/>
    <property type="molecule type" value="Transcribed_RNA"/>
</dbReference>
<evidence type="ECO:0000256" key="2">
    <source>
        <dbReference type="ARBA" id="ARBA00005376"/>
    </source>
</evidence>
<evidence type="ECO:0000256" key="4">
    <source>
        <dbReference type="ARBA" id="ARBA00022692"/>
    </source>
</evidence>
<evidence type="ECO:0000256" key="8">
    <source>
        <dbReference type="SAM" id="Phobius"/>
    </source>
</evidence>
<dbReference type="GO" id="GO:0034975">
    <property type="term" value="P:protein folding in endoplasmic reticulum"/>
    <property type="evidence" value="ECO:0007669"/>
    <property type="project" value="TreeGrafter"/>
</dbReference>
<proteinExistence type="inferred from homology"/>
<feature type="transmembrane region" description="Helical" evidence="8">
    <location>
        <begin position="12"/>
        <end position="34"/>
    </location>
</feature>
<name>A0A1A8AL58_NOTFU</name>
<dbReference type="Proteomes" id="UP000822369">
    <property type="component" value="Chromosome 13"/>
</dbReference>
<evidence type="ECO:0000313" key="12">
    <source>
        <dbReference type="Proteomes" id="UP000694548"/>
    </source>
</evidence>
<evidence type="ECO:0000256" key="7">
    <source>
        <dbReference type="PIRNR" id="PIRNR010045"/>
    </source>
</evidence>
<dbReference type="GeneTree" id="ENSGT00390000005780"/>
<evidence type="ECO:0000313" key="11">
    <source>
        <dbReference type="Ensembl" id="ENSNFUP00015050568.1"/>
    </source>
</evidence>
<dbReference type="EMBL" id="HAEJ01006212">
    <property type="protein sequence ID" value="SBS46669.1"/>
    <property type="molecule type" value="Transcribed_RNA"/>
</dbReference>
<feature type="transmembrane region" description="Helical" evidence="8">
    <location>
        <begin position="118"/>
        <end position="138"/>
    </location>
</feature>
<dbReference type="InterPro" id="IPR002809">
    <property type="entry name" value="EMC3/TMCO1"/>
</dbReference>
<dbReference type="EMBL" id="JAAVVJ010000013">
    <property type="protein sequence ID" value="KAF7210473.1"/>
    <property type="molecule type" value="Genomic_DNA"/>
</dbReference>
<reference evidence="11" key="5">
    <citation type="submission" date="2025-05" db="UniProtKB">
        <authorList>
            <consortium name="Ensembl"/>
        </authorList>
    </citation>
    <scope>IDENTIFICATION</scope>
</reference>
<dbReference type="AlphaFoldDB" id="A0A1A8AL58"/>
<evidence type="ECO:0000313" key="9">
    <source>
        <dbReference type="EMBL" id="KAF7210473.1"/>
    </source>
</evidence>
<reference evidence="10" key="3">
    <citation type="submission" date="2016-06" db="EMBL/GenBank/DDBJ databases">
        <title>The genome of a short-lived fish provides insights into sex chromosome evolution and the genetic control of aging.</title>
        <authorList>
            <person name="Reichwald K."/>
            <person name="Felder M."/>
            <person name="Petzold A."/>
            <person name="Koch P."/>
            <person name="Groth M."/>
            <person name="Platzer M."/>
        </authorList>
    </citation>
    <scope>NUCLEOTIDE SEQUENCE</scope>
    <source>
        <tissue evidence="10">Brain</tissue>
    </source>
</reference>
<evidence type="ECO:0000256" key="6">
    <source>
        <dbReference type="ARBA" id="ARBA00023136"/>
    </source>
</evidence>
<accession>A0A1A8AL58</accession>
<dbReference type="PIRSF" id="PIRSF010045">
    <property type="entry name" value="DUF850_TM_euk"/>
    <property type="match status" value="1"/>
</dbReference>
<comment type="similarity">
    <text evidence="2 7">Belongs to the EMC3 family.</text>
</comment>
<dbReference type="GO" id="GO:0072546">
    <property type="term" value="C:EMC complex"/>
    <property type="evidence" value="ECO:0007669"/>
    <property type="project" value="TreeGrafter"/>
</dbReference>
<reference evidence="11" key="1">
    <citation type="submission" date="2014-08" db="EMBL/GenBank/DDBJ databases">
        <authorList>
            <person name="Senf B."/>
            <person name="Petzold A."/>
            <person name="Downie B.R."/>
            <person name="Koch P."/>
            <person name="Platzer M."/>
        </authorList>
    </citation>
    <scope>NUCLEOTIDE SEQUENCE [LARGE SCALE GENOMIC DNA]</scope>
    <source>
        <strain evidence="11">GRZ</strain>
    </source>
</reference>
<evidence type="ECO:0000256" key="3">
    <source>
        <dbReference type="ARBA" id="ARBA00020822"/>
    </source>
</evidence>
<organism evidence="10">
    <name type="scientific">Nothobranchius furzeri</name>
    <name type="common">Turquoise killifish</name>
    <dbReference type="NCBI Taxonomy" id="105023"/>
    <lineage>
        <taxon>Eukaryota</taxon>
        <taxon>Metazoa</taxon>
        <taxon>Chordata</taxon>
        <taxon>Craniata</taxon>
        <taxon>Vertebrata</taxon>
        <taxon>Euteleostomi</taxon>
        <taxon>Actinopterygii</taxon>
        <taxon>Neopterygii</taxon>
        <taxon>Teleostei</taxon>
        <taxon>Neoteleostei</taxon>
        <taxon>Acanthomorphata</taxon>
        <taxon>Ovalentaria</taxon>
        <taxon>Atherinomorphae</taxon>
        <taxon>Cyprinodontiformes</taxon>
        <taxon>Nothobranchiidae</taxon>
        <taxon>Nothobranchius</taxon>
    </lineage>
</organism>
<comment type="subcellular location">
    <subcellularLocation>
        <location evidence="1">Membrane</location>
        <topology evidence="1">Multi-pass membrane protein</topology>
    </subcellularLocation>
</comment>
<dbReference type="KEGG" id="nfu:107391502"/>
<dbReference type="PANTHER" id="PTHR13116">
    <property type="entry name" value="ER MEMBRANE PROTEIN COMPLEX SUBUNIT 3"/>
    <property type="match status" value="1"/>
</dbReference>
<keyword evidence="4 8" id="KW-0812">Transmembrane</keyword>
<reference evidence="9" key="4">
    <citation type="submission" date="2020-03" db="EMBL/GenBank/DDBJ databases">
        <title>Intra-Species Differences in Population Size shape Life History and Genome Evolution.</title>
        <authorList>
            <person name="Willemsen D."/>
            <person name="Cui R."/>
            <person name="Valenzano D.R."/>
        </authorList>
    </citation>
    <scope>NUCLEOTIDE SEQUENCE</scope>
    <source>
        <strain evidence="9">GRZ</strain>
        <tissue evidence="9">Whole</tissue>
    </source>
</reference>
<keyword evidence="5 8" id="KW-1133">Transmembrane helix</keyword>
<dbReference type="Bgee" id="ENSNFUG00015023743">
    <property type="expression patterns" value="Expressed in liver and 3 other cell types or tissues"/>
</dbReference>
<sequence length="252" mass="28824">MADPELLLDSSIRVWVVLPIVFITFFVGVLRHYVTQLLHSDKKVALEQVSDSQVLLRSRVLRENGKFLPRQSFNMRKHYFNNAEAGFFKKVKRKVVPKNPMTDPSMVMDMMKGNLTNVLPMILVGGWINWVFSGFVITKVPFPLTLRFKPMLQRGIELLSLDASWVSSASWYFLNVFGLRSMYGLILGQDNAADQSRVMQDQMSGAAMAMPPDPNKAFKSEWEALEVVNHKWALENVEEDLMSRDLNFESSS</sequence>
<keyword evidence="12" id="KW-1185">Reference proteome</keyword>
<dbReference type="SMART" id="SM01415">
    <property type="entry name" value="DUF106"/>
    <property type="match status" value="1"/>
</dbReference>
<dbReference type="RefSeq" id="XP_015824313.1">
    <property type="nucleotide sequence ID" value="XM_015968827.1"/>
</dbReference>